<protein>
    <submittedName>
        <fullName evidence="1">Uncharacterized protein</fullName>
    </submittedName>
</protein>
<dbReference type="EMBL" id="BMQL01000110">
    <property type="protein sequence ID" value="GGR40878.1"/>
    <property type="molecule type" value="Genomic_DNA"/>
</dbReference>
<dbReference type="Proteomes" id="UP000603865">
    <property type="component" value="Unassembled WGS sequence"/>
</dbReference>
<dbReference type="AlphaFoldDB" id="A0A918FIW2"/>
<reference evidence="1" key="1">
    <citation type="journal article" date="2014" name="Int. J. Syst. Evol. Microbiol.">
        <title>Complete genome sequence of Corynebacterium casei LMG S-19264T (=DSM 44701T), isolated from a smear-ripened cheese.</title>
        <authorList>
            <consortium name="US DOE Joint Genome Institute (JGI-PGF)"/>
            <person name="Walter F."/>
            <person name="Albersmeier A."/>
            <person name="Kalinowski J."/>
            <person name="Ruckert C."/>
        </authorList>
    </citation>
    <scope>NUCLEOTIDE SEQUENCE</scope>
    <source>
        <strain evidence="1">JCM 31311</strain>
    </source>
</reference>
<gene>
    <name evidence="1" type="ORF">GCM10008957_56430</name>
</gene>
<keyword evidence="2" id="KW-1185">Reference proteome</keyword>
<reference evidence="1" key="2">
    <citation type="submission" date="2020-09" db="EMBL/GenBank/DDBJ databases">
        <authorList>
            <person name="Sun Q."/>
            <person name="Ohkuma M."/>
        </authorList>
    </citation>
    <scope>NUCLEOTIDE SEQUENCE</scope>
    <source>
        <strain evidence="1">JCM 31311</strain>
    </source>
</reference>
<organism evidence="1 2">
    <name type="scientific">Deinococcus ruber</name>
    <dbReference type="NCBI Taxonomy" id="1848197"/>
    <lineage>
        <taxon>Bacteria</taxon>
        <taxon>Thermotogati</taxon>
        <taxon>Deinococcota</taxon>
        <taxon>Deinococci</taxon>
        <taxon>Deinococcales</taxon>
        <taxon>Deinococcaceae</taxon>
        <taxon>Deinococcus</taxon>
    </lineage>
</organism>
<sequence length="118" mass="12657">MTLSSTLDSLAPSLKTDIYDTAITKLTAYRVPFSSTCKPNDTEIYFRASALAFTATFTGYDYGLILYRTNLLPGYVSIYDRGSLAGDNKTGYSLSQAITQGIGGLIDGLAADYAKANP</sequence>
<comment type="caution">
    <text evidence="1">The sequence shown here is derived from an EMBL/GenBank/DDBJ whole genome shotgun (WGS) entry which is preliminary data.</text>
</comment>
<evidence type="ECO:0000313" key="1">
    <source>
        <dbReference type="EMBL" id="GGR40878.1"/>
    </source>
</evidence>
<evidence type="ECO:0000313" key="2">
    <source>
        <dbReference type="Proteomes" id="UP000603865"/>
    </source>
</evidence>
<name>A0A918FIW2_9DEIO</name>
<accession>A0A918FIW2</accession>
<proteinExistence type="predicted"/>